<comment type="caution">
    <text evidence="6">The sequence shown here is derived from an EMBL/GenBank/DDBJ whole genome shotgun (WGS) entry which is preliminary data.</text>
</comment>
<dbReference type="InterPro" id="IPR013783">
    <property type="entry name" value="Ig-like_fold"/>
</dbReference>
<dbReference type="SUPFAM" id="SSF56988">
    <property type="entry name" value="Anthrax protective antigen"/>
    <property type="match status" value="1"/>
</dbReference>
<dbReference type="Pfam" id="PF00933">
    <property type="entry name" value="Glyco_hydro_3"/>
    <property type="match status" value="1"/>
</dbReference>
<dbReference type="PROSITE" id="PS51820">
    <property type="entry name" value="PA14"/>
    <property type="match status" value="1"/>
</dbReference>
<dbReference type="PANTHER" id="PTHR42721">
    <property type="entry name" value="SUGAR HYDROLASE-RELATED"/>
    <property type="match status" value="1"/>
</dbReference>
<dbReference type="InterPro" id="IPR026891">
    <property type="entry name" value="Fn3-like"/>
</dbReference>
<evidence type="ECO:0000256" key="1">
    <source>
        <dbReference type="ARBA" id="ARBA00005336"/>
    </source>
</evidence>
<feature type="domain" description="PA14" evidence="5">
    <location>
        <begin position="447"/>
        <end position="587"/>
    </location>
</feature>
<name>A0ABU1MQT4_9SPHN</name>
<feature type="chain" id="PRO_5045763418" evidence="4">
    <location>
        <begin position="26"/>
        <end position="865"/>
    </location>
</feature>
<keyword evidence="6" id="KW-0326">Glycosidase</keyword>
<dbReference type="InterPro" id="IPR017853">
    <property type="entry name" value="GH"/>
</dbReference>
<evidence type="ECO:0000313" key="7">
    <source>
        <dbReference type="Proteomes" id="UP001184150"/>
    </source>
</evidence>
<proteinExistence type="inferred from homology"/>
<dbReference type="SMART" id="SM01217">
    <property type="entry name" value="Fn3_like"/>
    <property type="match status" value="1"/>
</dbReference>
<dbReference type="EMBL" id="JAVDRD010000010">
    <property type="protein sequence ID" value="MDR6512584.1"/>
    <property type="molecule type" value="Genomic_DNA"/>
</dbReference>
<comment type="similarity">
    <text evidence="1">Belongs to the glycosyl hydrolase 3 family.</text>
</comment>
<dbReference type="InterPro" id="IPR044993">
    <property type="entry name" value="BXL"/>
</dbReference>
<feature type="signal peptide" evidence="4">
    <location>
        <begin position="1"/>
        <end position="25"/>
    </location>
</feature>
<dbReference type="InterPro" id="IPR036962">
    <property type="entry name" value="Glyco_hydro_3_N_sf"/>
</dbReference>
<dbReference type="InterPro" id="IPR036881">
    <property type="entry name" value="Glyco_hydro_3_C_sf"/>
</dbReference>
<evidence type="ECO:0000256" key="4">
    <source>
        <dbReference type="SAM" id="SignalP"/>
    </source>
</evidence>
<dbReference type="PRINTS" id="PR00133">
    <property type="entry name" value="GLHYDRLASE3"/>
</dbReference>
<dbReference type="Gene3D" id="3.20.20.300">
    <property type="entry name" value="Glycoside hydrolase, family 3, N-terminal domain"/>
    <property type="match status" value="1"/>
</dbReference>
<dbReference type="InterPro" id="IPR037524">
    <property type="entry name" value="PA14/GLEYA"/>
</dbReference>
<dbReference type="InterPro" id="IPR001764">
    <property type="entry name" value="Glyco_hydro_3_N"/>
</dbReference>
<evidence type="ECO:0000259" key="5">
    <source>
        <dbReference type="PROSITE" id="PS51820"/>
    </source>
</evidence>
<dbReference type="InterPro" id="IPR011658">
    <property type="entry name" value="PA14_dom"/>
</dbReference>
<dbReference type="PANTHER" id="PTHR42721:SF3">
    <property type="entry name" value="BETA-D-XYLOSIDASE 5-RELATED"/>
    <property type="match status" value="1"/>
</dbReference>
<reference evidence="6 7" key="1">
    <citation type="submission" date="2023-07" db="EMBL/GenBank/DDBJ databases">
        <title>Sorghum-associated microbial communities from plants grown in Nebraska, USA.</title>
        <authorList>
            <person name="Schachtman D."/>
        </authorList>
    </citation>
    <scope>NUCLEOTIDE SEQUENCE [LARGE SCALE GENOMIC DNA]</scope>
    <source>
        <strain evidence="6 7">DS1027</strain>
    </source>
</reference>
<dbReference type="RefSeq" id="WP_309806087.1">
    <property type="nucleotide sequence ID" value="NZ_JAVDRD010000010.1"/>
</dbReference>
<evidence type="ECO:0000256" key="3">
    <source>
        <dbReference type="ARBA" id="ARBA00022801"/>
    </source>
</evidence>
<keyword evidence="3 6" id="KW-0378">Hydrolase</keyword>
<dbReference type="Pfam" id="PF01915">
    <property type="entry name" value="Glyco_hydro_3_C"/>
    <property type="match status" value="1"/>
</dbReference>
<dbReference type="SUPFAM" id="SSF52279">
    <property type="entry name" value="Beta-D-glucan exohydrolase, C-terminal domain"/>
    <property type="match status" value="1"/>
</dbReference>
<sequence length="865" mass="91853">MRSLPVSSALASVIALALAAPAAHADPVEQQVAAALKGVSLERKAAQLQNTAPADPGLGLPAYDWWNEGLHGLARNGVATVFPQAIGLAATWDPALMERVGTVVSTEARARFNAQPVSADRRIYQGLTIWSPNINIFRDPRWGRGQETYGEDPLLTGSLAVGFIHGLQGPDLAHPRVIATAKHLAVHSGPEAGRDSFDVDPSPQDLEWTYLPQFRMAVTQGHALSLMCAYNSLAGMPACANDALLNQRVRKDWGFTGFIVSDCDAIGNIWQFHHHAYDAAEASAAAIRGGTDFNCGTAYSALPDAVRRGLVSEAEVDRALVRSLSARARLGIAFNQPDPWRAIKPDQVDTADHRALALEAARKAMVLVQNNGGVLPLKPGVKLAVIGANADDLGVLEANYHGTAAAPVTPLEGLRARFGADHVVYAQGSVLAEGAPVVLPETALAADGKPGLAAEYRDAAGKLVLARQDRRIDFNLTRAAPAGLDPARFSARWQGMLVPPGPGAWRLAIDAPQCWKDCHRHDDVALWVGGKQLHAGPLGKARVEFALTSDGTPQPIRLELEHYGDDEGLRLMWVPPAGAEEAKALAVAKDADVIVAVLGLSPDLEGEALQVQVPGFVGGDRSEIELPEPQARLLANLRATGKPVVAVLATGSAIAMDETLADAVLVAWYPGQAGGTALADILSGASNPSGRLPVTFYRHTTDLPAFVDYGMKERTYRFFTGKPLWGFGHGLSYTRFAYANPAVKAADTKSPVTLSVRLANQGGRGGEDVVQAYVVPPTPAHEAVLTEPVLQHQLAGFARVNLAPGKMQTVTLTLDPRSLSVVDRRGTRRVLPGAYKAWIGDGQPGDGPGTWVEFTLAGQAQEMPK</sequence>
<keyword evidence="7" id="KW-1185">Reference proteome</keyword>
<dbReference type="Gene3D" id="3.40.50.1700">
    <property type="entry name" value="Glycoside hydrolase family 3 C-terminal domain"/>
    <property type="match status" value="2"/>
</dbReference>
<gene>
    <name evidence="6" type="ORF">J2792_003469</name>
</gene>
<dbReference type="SMART" id="SM00758">
    <property type="entry name" value="PA14"/>
    <property type="match status" value="1"/>
</dbReference>
<evidence type="ECO:0000256" key="2">
    <source>
        <dbReference type="ARBA" id="ARBA00022729"/>
    </source>
</evidence>
<dbReference type="GO" id="GO:0008422">
    <property type="term" value="F:beta-glucosidase activity"/>
    <property type="evidence" value="ECO:0007669"/>
    <property type="project" value="UniProtKB-EC"/>
</dbReference>
<protein>
    <submittedName>
        <fullName evidence="6">Beta-glucosidase</fullName>
        <ecNumber evidence="6">3.2.1.21</ecNumber>
    </submittedName>
</protein>
<keyword evidence="2 4" id="KW-0732">Signal</keyword>
<dbReference type="EC" id="3.2.1.21" evidence="6"/>
<evidence type="ECO:0000313" key="6">
    <source>
        <dbReference type="EMBL" id="MDR6512584.1"/>
    </source>
</evidence>
<dbReference type="Pfam" id="PF14310">
    <property type="entry name" value="Fn3-like"/>
    <property type="match status" value="1"/>
</dbReference>
<dbReference type="Proteomes" id="UP001184150">
    <property type="component" value="Unassembled WGS sequence"/>
</dbReference>
<dbReference type="Gene3D" id="2.60.40.10">
    <property type="entry name" value="Immunoglobulins"/>
    <property type="match status" value="1"/>
</dbReference>
<organism evidence="6 7">
    <name type="scientific">Novosphingobium capsulatum</name>
    <dbReference type="NCBI Taxonomy" id="13688"/>
    <lineage>
        <taxon>Bacteria</taxon>
        <taxon>Pseudomonadati</taxon>
        <taxon>Pseudomonadota</taxon>
        <taxon>Alphaproteobacteria</taxon>
        <taxon>Sphingomonadales</taxon>
        <taxon>Sphingomonadaceae</taxon>
        <taxon>Novosphingobium</taxon>
    </lineage>
</organism>
<dbReference type="SUPFAM" id="SSF51445">
    <property type="entry name" value="(Trans)glycosidases"/>
    <property type="match status" value="1"/>
</dbReference>
<dbReference type="InterPro" id="IPR002772">
    <property type="entry name" value="Glyco_hydro_3_C"/>
</dbReference>
<accession>A0ABU1MQT4</accession>